<evidence type="ECO:0000256" key="1">
    <source>
        <dbReference type="SAM" id="SignalP"/>
    </source>
</evidence>
<name>A0A1I0HDY9_9BACT</name>
<dbReference type="RefSeq" id="WP_092772686.1">
    <property type="nucleotide sequence ID" value="NZ_FOHS01000003.1"/>
</dbReference>
<dbReference type="Gene3D" id="3.30.70.2970">
    <property type="entry name" value="Protein of unknown function (DUF541), domain 2"/>
    <property type="match status" value="1"/>
</dbReference>
<reference evidence="3" key="1">
    <citation type="submission" date="2016-10" db="EMBL/GenBank/DDBJ databases">
        <authorList>
            <person name="Varghese N."/>
            <person name="Submissions S."/>
        </authorList>
    </citation>
    <scope>NUCLEOTIDE SEQUENCE [LARGE SCALE GENOMIC DNA]</scope>
    <source>
        <strain evidence="3">DSM 15310</strain>
    </source>
</reference>
<dbReference type="EMBL" id="FOHS01000003">
    <property type="protein sequence ID" value="SET82057.1"/>
    <property type="molecule type" value="Genomic_DNA"/>
</dbReference>
<feature type="signal peptide" evidence="1">
    <location>
        <begin position="1"/>
        <end position="21"/>
    </location>
</feature>
<gene>
    <name evidence="2" type="ORF">SAMN04487998_2887</name>
</gene>
<keyword evidence="2" id="KW-0808">Transferase</keyword>
<accession>A0A1I0HDY9</accession>
<evidence type="ECO:0000313" key="2">
    <source>
        <dbReference type="EMBL" id="SET82057.1"/>
    </source>
</evidence>
<dbReference type="PROSITE" id="PS51257">
    <property type="entry name" value="PROKAR_LIPOPROTEIN"/>
    <property type="match status" value="1"/>
</dbReference>
<dbReference type="Pfam" id="PF04402">
    <property type="entry name" value="SIMPL"/>
    <property type="match status" value="1"/>
</dbReference>
<dbReference type="AlphaFoldDB" id="A0A1I0HDY9"/>
<dbReference type="GO" id="GO:0006974">
    <property type="term" value="P:DNA damage response"/>
    <property type="evidence" value="ECO:0007669"/>
    <property type="project" value="TreeGrafter"/>
</dbReference>
<dbReference type="InterPro" id="IPR052022">
    <property type="entry name" value="26kDa_periplasmic_antigen"/>
</dbReference>
<protein>
    <submittedName>
        <fullName evidence="2">Uncharacterized conserved protein YggE, contains kinase-interacting SIMPL domain</fullName>
    </submittedName>
</protein>
<keyword evidence="2" id="KW-0418">Kinase</keyword>
<keyword evidence="3" id="KW-1185">Reference proteome</keyword>
<feature type="chain" id="PRO_5011749710" evidence="1">
    <location>
        <begin position="22"/>
        <end position="238"/>
    </location>
</feature>
<dbReference type="Proteomes" id="UP000198697">
    <property type="component" value="Unassembled WGS sequence"/>
</dbReference>
<proteinExistence type="predicted"/>
<keyword evidence="1" id="KW-0732">Signal</keyword>
<dbReference type="OrthoDB" id="702249at2"/>
<dbReference type="PANTHER" id="PTHR34387:SF1">
    <property type="entry name" value="PERIPLASMIC IMMUNOGENIC PROTEIN"/>
    <property type="match status" value="1"/>
</dbReference>
<dbReference type="STRING" id="82805.SAMN04487998_2887"/>
<evidence type="ECO:0000313" key="3">
    <source>
        <dbReference type="Proteomes" id="UP000198697"/>
    </source>
</evidence>
<organism evidence="2 3">
    <name type="scientific">Hymenobacter actinosclerus</name>
    <dbReference type="NCBI Taxonomy" id="82805"/>
    <lineage>
        <taxon>Bacteria</taxon>
        <taxon>Pseudomonadati</taxon>
        <taxon>Bacteroidota</taxon>
        <taxon>Cytophagia</taxon>
        <taxon>Cytophagales</taxon>
        <taxon>Hymenobacteraceae</taxon>
        <taxon>Hymenobacter</taxon>
    </lineage>
</organism>
<sequence>MRSFLVLSALLLAGCAAPSSSVPNDQRPHLEVTGMGEVTSYPNQAEVTVEVSFTRPRLKESVAEVQAVINDVTTTIQPFVRRSPDIRTSFVSTNKEYTYRNNKQVFDGFQATQSLTVKLQDLTRLEAFMEKLLATRISRIKRLTYSHSQTDSLQQQANLIALRNSLKAADKLCAELSRKRGAVLQVIEAEADRRSGSDWGGGELDMELYGKSMGGRSFRLTPELMTFGGRVQTTVALE</sequence>
<dbReference type="InterPro" id="IPR007497">
    <property type="entry name" value="SIMPL/DUF541"/>
</dbReference>
<dbReference type="PANTHER" id="PTHR34387">
    <property type="entry name" value="SLR1258 PROTEIN"/>
    <property type="match status" value="1"/>
</dbReference>
<dbReference type="GO" id="GO:0016301">
    <property type="term" value="F:kinase activity"/>
    <property type="evidence" value="ECO:0007669"/>
    <property type="project" value="UniProtKB-KW"/>
</dbReference>